<accession>A0A918CEQ9</accession>
<dbReference type="RefSeq" id="WP_189084195.1">
    <property type="nucleotide sequence ID" value="NZ_BMRJ01000001.1"/>
</dbReference>
<dbReference type="AlphaFoldDB" id="A0A918CEQ9"/>
<dbReference type="GO" id="GO:0000976">
    <property type="term" value="F:transcription cis-regulatory region binding"/>
    <property type="evidence" value="ECO:0007669"/>
    <property type="project" value="TreeGrafter"/>
</dbReference>
<comment type="caution">
    <text evidence="2">The sequence shown here is derived from an EMBL/GenBank/DDBJ whole genome shotgun (WGS) entry which is preliminary data.</text>
</comment>
<evidence type="ECO:0000256" key="1">
    <source>
        <dbReference type="ARBA" id="ARBA00023125"/>
    </source>
</evidence>
<evidence type="ECO:0008006" key="4">
    <source>
        <dbReference type="Google" id="ProtNLM"/>
    </source>
</evidence>
<dbReference type="InterPro" id="IPR050109">
    <property type="entry name" value="HTH-type_TetR-like_transc_reg"/>
</dbReference>
<dbReference type="Proteomes" id="UP000610303">
    <property type="component" value="Unassembled WGS sequence"/>
</dbReference>
<dbReference type="SUPFAM" id="SSF46689">
    <property type="entry name" value="Homeodomain-like"/>
    <property type="match status" value="1"/>
</dbReference>
<evidence type="ECO:0000313" key="3">
    <source>
        <dbReference type="Proteomes" id="UP000610303"/>
    </source>
</evidence>
<reference evidence="2" key="2">
    <citation type="submission" date="2020-09" db="EMBL/GenBank/DDBJ databases">
        <authorList>
            <person name="Sun Q."/>
            <person name="Ohkuma M."/>
        </authorList>
    </citation>
    <scope>NUCLEOTIDE SEQUENCE</scope>
    <source>
        <strain evidence="2">JCM 3346</strain>
    </source>
</reference>
<evidence type="ECO:0000313" key="2">
    <source>
        <dbReference type="EMBL" id="GGR19062.1"/>
    </source>
</evidence>
<dbReference type="PANTHER" id="PTHR30055">
    <property type="entry name" value="HTH-TYPE TRANSCRIPTIONAL REGULATOR RUTR"/>
    <property type="match status" value="1"/>
</dbReference>
<dbReference type="EMBL" id="BMRJ01000001">
    <property type="protein sequence ID" value="GGR19062.1"/>
    <property type="molecule type" value="Genomic_DNA"/>
</dbReference>
<protein>
    <recommendedName>
        <fullName evidence="4">TetR family transcriptional regulator</fullName>
    </recommendedName>
</protein>
<gene>
    <name evidence="2" type="ORF">GCM10010196_10310</name>
</gene>
<keyword evidence="1" id="KW-0238">DNA-binding</keyword>
<dbReference type="GO" id="GO:0003700">
    <property type="term" value="F:DNA-binding transcription factor activity"/>
    <property type="evidence" value="ECO:0007669"/>
    <property type="project" value="TreeGrafter"/>
</dbReference>
<name>A0A918CEQ9_AGRME</name>
<organism evidence="2 3">
    <name type="scientific">Agromyces mediolanus</name>
    <name type="common">Corynebacterium mediolanum</name>
    <dbReference type="NCBI Taxonomy" id="41986"/>
    <lineage>
        <taxon>Bacteria</taxon>
        <taxon>Bacillati</taxon>
        <taxon>Actinomycetota</taxon>
        <taxon>Actinomycetes</taxon>
        <taxon>Micrococcales</taxon>
        <taxon>Microbacteriaceae</taxon>
        <taxon>Agromyces</taxon>
    </lineage>
</organism>
<sequence length="198" mass="22162">MPIEVDESERLAEIADATVAVANERGTRAVTLRAVAERLGRSTAFITNFVPSRAHLMVNALEHAQSHWRTERASLLRDATGIERLVAVARWMCSTTPEDNVLRSLWVEVIGDVRGDTRRAYDVVREVTDATYQEFVASAEATDLEHPEYIADILYLYCRGFHVKTVEDPEAWTDERVNASLEVLLRALLGPRLDALAG</sequence>
<reference evidence="2" key="1">
    <citation type="journal article" date="2014" name="Int. J. Syst. Evol. Microbiol.">
        <title>Complete genome sequence of Corynebacterium casei LMG S-19264T (=DSM 44701T), isolated from a smear-ripened cheese.</title>
        <authorList>
            <consortium name="US DOE Joint Genome Institute (JGI-PGF)"/>
            <person name="Walter F."/>
            <person name="Albersmeier A."/>
            <person name="Kalinowski J."/>
            <person name="Ruckert C."/>
        </authorList>
    </citation>
    <scope>NUCLEOTIDE SEQUENCE</scope>
    <source>
        <strain evidence="2">JCM 3346</strain>
    </source>
</reference>
<proteinExistence type="predicted"/>
<dbReference type="InterPro" id="IPR009057">
    <property type="entry name" value="Homeodomain-like_sf"/>
</dbReference>
<keyword evidence="3" id="KW-1185">Reference proteome</keyword>
<dbReference type="PANTHER" id="PTHR30055:SF226">
    <property type="entry name" value="HTH-TYPE TRANSCRIPTIONAL REGULATOR PKSA"/>
    <property type="match status" value="1"/>
</dbReference>
<dbReference type="Gene3D" id="1.10.357.10">
    <property type="entry name" value="Tetracycline Repressor, domain 2"/>
    <property type="match status" value="1"/>
</dbReference>